<proteinExistence type="predicted"/>
<dbReference type="PANTHER" id="PTHR36152:SF5">
    <property type="entry name" value="PROTEIN HCP1"/>
    <property type="match status" value="1"/>
</dbReference>
<organism evidence="2 3">
    <name type="scientific">Roseateles asaccharophilus</name>
    <dbReference type="NCBI Taxonomy" id="582607"/>
    <lineage>
        <taxon>Bacteria</taxon>
        <taxon>Pseudomonadati</taxon>
        <taxon>Pseudomonadota</taxon>
        <taxon>Betaproteobacteria</taxon>
        <taxon>Burkholderiales</taxon>
        <taxon>Sphaerotilaceae</taxon>
        <taxon>Roseateles</taxon>
    </lineage>
</organism>
<feature type="signal peptide" evidence="1">
    <location>
        <begin position="1"/>
        <end position="24"/>
    </location>
</feature>
<dbReference type="PANTHER" id="PTHR36152">
    <property type="entry name" value="CYTOPLASMIC PROTEIN-RELATED"/>
    <property type="match status" value="1"/>
</dbReference>
<dbReference type="Proteomes" id="UP000295357">
    <property type="component" value="Unassembled WGS sequence"/>
</dbReference>
<evidence type="ECO:0000313" key="2">
    <source>
        <dbReference type="EMBL" id="TDP11923.1"/>
    </source>
</evidence>
<dbReference type="Pfam" id="PF05638">
    <property type="entry name" value="T6SS_HCP"/>
    <property type="match status" value="1"/>
</dbReference>
<feature type="chain" id="PRO_5020588542" evidence="1">
    <location>
        <begin position="25"/>
        <end position="243"/>
    </location>
</feature>
<reference evidence="2 3" key="1">
    <citation type="submission" date="2019-03" db="EMBL/GenBank/DDBJ databases">
        <title>Genomic Encyclopedia of Type Strains, Phase IV (KMG-IV): sequencing the most valuable type-strain genomes for metagenomic binning, comparative biology and taxonomic classification.</title>
        <authorList>
            <person name="Goeker M."/>
        </authorList>
    </citation>
    <scope>NUCLEOTIDE SEQUENCE [LARGE SCALE GENOMIC DNA]</scope>
    <source>
        <strain evidence="2 3">DSM 25082</strain>
    </source>
</reference>
<dbReference type="AlphaFoldDB" id="A0A4R6NDK4"/>
<evidence type="ECO:0000256" key="1">
    <source>
        <dbReference type="SAM" id="SignalP"/>
    </source>
</evidence>
<comment type="caution">
    <text evidence="2">The sequence shown here is derived from an EMBL/GenBank/DDBJ whole genome shotgun (WGS) entry which is preliminary data.</text>
</comment>
<dbReference type="InterPro" id="IPR008514">
    <property type="entry name" value="T6SS_Hcp"/>
</dbReference>
<dbReference type="EMBL" id="SNXE01000002">
    <property type="protein sequence ID" value="TDP11923.1"/>
    <property type="molecule type" value="Genomic_DNA"/>
</dbReference>
<dbReference type="RefSeq" id="WP_162849438.1">
    <property type="nucleotide sequence ID" value="NZ_JAUFPJ010000002.1"/>
</dbReference>
<accession>A0A4R6NDK4</accession>
<sequence length="243" mass="26237">MFKTVHASALTLLVLAMQSPTAQAVPNSFIQFTDSGGTPFKGESLMLGHEDWSEVDAWSWLVSAESSFIKGGGASVGKSQPGPFRWQQDLDRTYPKLFTFLVQGKHSAKVKFDVTTNTGGSKPEVFFNMEFGEVLYTRLATSGSSGGPLQLNGEFVFKEVSMSYKPMDSKGKLGPAVTAKWNVATNVAGGQSFYEFSGDAMALEGLSQAMALSVPEPQTWLMMLGGLAALRALAQRRRARICA</sequence>
<name>A0A4R6NDK4_9BURK</name>
<dbReference type="InterPro" id="IPR036624">
    <property type="entry name" value="Hcp1-lik_sf"/>
</dbReference>
<protein>
    <submittedName>
        <fullName evidence="2">Putative secreted protein with PEP-CTERM sorting signal</fullName>
    </submittedName>
</protein>
<evidence type="ECO:0000313" key="3">
    <source>
        <dbReference type="Proteomes" id="UP000295357"/>
    </source>
</evidence>
<keyword evidence="1" id="KW-0732">Signal</keyword>
<keyword evidence="3" id="KW-1185">Reference proteome</keyword>
<dbReference type="InterPro" id="IPR053165">
    <property type="entry name" value="HSI-I_assembly_Hcp1"/>
</dbReference>
<dbReference type="SUPFAM" id="SSF141452">
    <property type="entry name" value="Hcp1-like"/>
    <property type="match status" value="1"/>
</dbReference>
<dbReference type="Gene3D" id="2.30.110.20">
    <property type="entry name" value="Hcp1-like"/>
    <property type="match status" value="1"/>
</dbReference>
<gene>
    <name evidence="2" type="ORF">DFR39_102307</name>
</gene>